<protein>
    <submittedName>
        <fullName evidence="1">Uncharacterized protein</fullName>
    </submittedName>
</protein>
<keyword evidence="2" id="KW-1185">Reference proteome</keyword>
<name>A0A4Y2ELW4_ARAVE</name>
<dbReference type="AlphaFoldDB" id="A0A4Y2ELW4"/>
<evidence type="ECO:0000313" key="2">
    <source>
        <dbReference type="Proteomes" id="UP000499080"/>
    </source>
</evidence>
<reference evidence="1 2" key="1">
    <citation type="journal article" date="2019" name="Sci. Rep.">
        <title>Orb-weaving spider Araneus ventricosus genome elucidates the spidroin gene catalogue.</title>
        <authorList>
            <person name="Kono N."/>
            <person name="Nakamura H."/>
            <person name="Ohtoshi R."/>
            <person name="Moran D.A.P."/>
            <person name="Shinohara A."/>
            <person name="Yoshida Y."/>
            <person name="Fujiwara M."/>
            <person name="Mori M."/>
            <person name="Tomita M."/>
            <person name="Arakawa K."/>
        </authorList>
    </citation>
    <scope>NUCLEOTIDE SEQUENCE [LARGE SCALE GENOMIC DNA]</scope>
</reference>
<gene>
    <name evidence="1" type="ORF">AVEN_110361_1</name>
</gene>
<evidence type="ECO:0000313" key="1">
    <source>
        <dbReference type="EMBL" id="GBM29851.1"/>
    </source>
</evidence>
<comment type="caution">
    <text evidence="1">The sequence shown here is derived from an EMBL/GenBank/DDBJ whole genome shotgun (WGS) entry which is preliminary data.</text>
</comment>
<organism evidence="1 2">
    <name type="scientific">Araneus ventricosus</name>
    <name type="common">Orbweaver spider</name>
    <name type="synonym">Epeira ventricosa</name>
    <dbReference type="NCBI Taxonomy" id="182803"/>
    <lineage>
        <taxon>Eukaryota</taxon>
        <taxon>Metazoa</taxon>
        <taxon>Ecdysozoa</taxon>
        <taxon>Arthropoda</taxon>
        <taxon>Chelicerata</taxon>
        <taxon>Arachnida</taxon>
        <taxon>Araneae</taxon>
        <taxon>Araneomorphae</taxon>
        <taxon>Entelegynae</taxon>
        <taxon>Araneoidea</taxon>
        <taxon>Araneidae</taxon>
        <taxon>Araneus</taxon>
    </lineage>
</organism>
<sequence>MGSSYLDIGMDRSCCIKSLEAECPLDVVYVFSQCLSRIKLRYRRPFTVTVRKNFGTFPEFHRKLSPCVTNHIRSFDSECLPSYLESNEHTKHVNEYFTPKHYVHPPECRVDTPFTMQTSIVVEFNKSYT</sequence>
<dbReference type="EMBL" id="BGPR01000646">
    <property type="protein sequence ID" value="GBM29851.1"/>
    <property type="molecule type" value="Genomic_DNA"/>
</dbReference>
<proteinExistence type="predicted"/>
<dbReference type="Proteomes" id="UP000499080">
    <property type="component" value="Unassembled WGS sequence"/>
</dbReference>
<accession>A0A4Y2ELW4</accession>